<reference evidence="1" key="2">
    <citation type="journal article" date="2015" name="Data Brief">
        <title>Shoot transcriptome of the giant reed, Arundo donax.</title>
        <authorList>
            <person name="Barrero R.A."/>
            <person name="Guerrero F.D."/>
            <person name="Moolhuijzen P."/>
            <person name="Goolsby J.A."/>
            <person name="Tidwell J."/>
            <person name="Bellgard S.E."/>
            <person name="Bellgard M.I."/>
        </authorList>
    </citation>
    <scope>NUCLEOTIDE SEQUENCE</scope>
    <source>
        <tissue evidence="1">Shoot tissue taken approximately 20 cm above the soil surface</tissue>
    </source>
</reference>
<proteinExistence type="predicted"/>
<dbReference type="AlphaFoldDB" id="A0A0A9GRB8"/>
<organism evidence="1">
    <name type="scientific">Arundo donax</name>
    <name type="common">Giant reed</name>
    <name type="synonym">Donax arundinaceus</name>
    <dbReference type="NCBI Taxonomy" id="35708"/>
    <lineage>
        <taxon>Eukaryota</taxon>
        <taxon>Viridiplantae</taxon>
        <taxon>Streptophyta</taxon>
        <taxon>Embryophyta</taxon>
        <taxon>Tracheophyta</taxon>
        <taxon>Spermatophyta</taxon>
        <taxon>Magnoliopsida</taxon>
        <taxon>Liliopsida</taxon>
        <taxon>Poales</taxon>
        <taxon>Poaceae</taxon>
        <taxon>PACMAD clade</taxon>
        <taxon>Arundinoideae</taxon>
        <taxon>Arundineae</taxon>
        <taxon>Arundo</taxon>
    </lineage>
</organism>
<protein>
    <submittedName>
        <fullName evidence="1">Uncharacterized protein</fullName>
    </submittedName>
</protein>
<evidence type="ECO:0000313" key="1">
    <source>
        <dbReference type="EMBL" id="JAE23223.1"/>
    </source>
</evidence>
<sequence length="35" mass="4072">MVISSMCSITRITTNLPWVRSTQLETSLQRYPRTT</sequence>
<dbReference type="EMBL" id="GBRH01174673">
    <property type="protein sequence ID" value="JAE23223.1"/>
    <property type="molecule type" value="Transcribed_RNA"/>
</dbReference>
<name>A0A0A9GRB8_ARUDO</name>
<reference evidence="1" key="1">
    <citation type="submission" date="2014-09" db="EMBL/GenBank/DDBJ databases">
        <authorList>
            <person name="Magalhaes I.L.F."/>
            <person name="Oliveira U."/>
            <person name="Santos F.R."/>
            <person name="Vidigal T.H.D.A."/>
            <person name="Brescovit A.D."/>
            <person name="Santos A.J."/>
        </authorList>
    </citation>
    <scope>NUCLEOTIDE SEQUENCE</scope>
    <source>
        <tissue evidence="1">Shoot tissue taken approximately 20 cm above the soil surface</tissue>
    </source>
</reference>
<accession>A0A0A9GRB8</accession>